<gene>
    <name evidence="1" type="ORF">g.17740</name>
</gene>
<dbReference type="AlphaFoldDB" id="A0A1E1VZQ5"/>
<dbReference type="SUPFAM" id="SSF47353">
    <property type="entry name" value="Retrovirus capsid dimerization domain-like"/>
    <property type="match status" value="1"/>
</dbReference>
<dbReference type="InterPro" id="IPR008916">
    <property type="entry name" value="Retrov_capsid_C"/>
</dbReference>
<accession>A0A1E1VZQ5</accession>
<organism evidence="1">
    <name type="scientific">Pectinophora gossypiella</name>
    <name type="common">Cotton pink bollworm</name>
    <name type="synonym">Depressaria gossypiella</name>
    <dbReference type="NCBI Taxonomy" id="13191"/>
    <lineage>
        <taxon>Eukaryota</taxon>
        <taxon>Metazoa</taxon>
        <taxon>Ecdysozoa</taxon>
        <taxon>Arthropoda</taxon>
        <taxon>Hexapoda</taxon>
        <taxon>Insecta</taxon>
        <taxon>Pterygota</taxon>
        <taxon>Neoptera</taxon>
        <taxon>Endopterygota</taxon>
        <taxon>Lepidoptera</taxon>
        <taxon>Glossata</taxon>
        <taxon>Ditrysia</taxon>
        <taxon>Gelechioidea</taxon>
        <taxon>Gelechiidae</taxon>
        <taxon>Apatetrinae</taxon>
        <taxon>Pectinophora</taxon>
    </lineage>
</organism>
<protein>
    <submittedName>
        <fullName evidence="1">Uncharacterized protein</fullName>
    </submittedName>
</protein>
<name>A0A1E1VZQ5_PECGO</name>
<dbReference type="Gene3D" id="1.10.1200.30">
    <property type="match status" value="1"/>
</dbReference>
<feature type="non-terminal residue" evidence="1">
    <location>
        <position position="163"/>
    </location>
</feature>
<sequence>KRVFNIYIDATEIKGAEKKRATLLLLGGPDLQEIIYNLPGAYVVTPAEGEDVFKTSIEKLDGYFLPKENKIYERHLFRQIKQEEGEKFEKFVIRLRNQASKCKFTNTDEFLIDQIVEKCSSSELRKKILTLGNDVTLDKIINEANTLEAVEHQLEGYGFNKNV</sequence>
<dbReference type="PANTHER" id="PTHR33198">
    <property type="entry name" value="ANK_REP_REGION DOMAIN-CONTAINING PROTEIN-RELATED"/>
    <property type="match status" value="1"/>
</dbReference>
<dbReference type="PANTHER" id="PTHR33198:SF21">
    <property type="entry name" value="RETROTRANSPOSON GAG DOMAIN-CONTAINING PROTEIN"/>
    <property type="match status" value="1"/>
</dbReference>
<dbReference type="EMBL" id="GDQN01010913">
    <property type="protein sequence ID" value="JAT80141.1"/>
    <property type="molecule type" value="Transcribed_RNA"/>
</dbReference>
<reference evidence="1" key="1">
    <citation type="submission" date="2015-09" db="EMBL/GenBank/DDBJ databases">
        <title>De novo assembly of Pectinophora gossypiella (Pink Bollworm) gut transcriptome.</title>
        <authorList>
            <person name="Tassone E.E."/>
        </authorList>
    </citation>
    <scope>NUCLEOTIDE SEQUENCE</scope>
</reference>
<evidence type="ECO:0000313" key="1">
    <source>
        <dbReference type="EMBL" id="JAT80141.1"/>
    </source>
</evidence>
<proteinExistence type="predicted"/>
<dbReference type="OrthoDB" id="10068564at2759"/>
<feature type="non-terminal residue" evidence="1">
    <location>
        <position position="1"/>
    </location>
</feature>